<dbReference type="MEROPS" id="M90.001"/>
<evidence type="ECO:0000256" key="9">
    <source>
        <dbReference type="ARBA" id="ARBA00069903"/>
    </source>
</evidence>
<dbReference type="GO" id="GO:0006508">
    <property type="term" value="P:proteolysis"/>
    <property type="evidence" value="ECO:0007669"/>
    <property type="project" value="UniProtKB-KW"/>
</dbReference>
<dbReference type="InterPro" id="IPR057256">
    <property type="entry name" value="MtfA_enterob"/>
</dbReference>
<dbReference type="GO" id="GO:0046872">
    <property type="term" value="F:metal ion binding"/>
    <property type="evidence" value="ECO:0007669"/>
    <property type="project" value="UniProtKB-KW"/>
</dbReference>
<organism evidence="11 12">
    <name type="scientific">Edwardsiella tarda ATCC 23685</name>
    <dbReference type="NCBI Taxonomy" id="500638"/>
    <lineage>
        <taxon>Bacteria</taxon>
        <taxon>Pseudomonadati</taxon>
        <taxon>Pseudomonadota</taxon>
        <taxon>Gammaproteobacteria</taxon>
        <taxon>Enterobacterales</taxon>
        <taxon>Hafniaceae</taxon>
        <taxon>Edwardsiella</taxon>
    </lineage>
</organism>
<dbReference type="NCBIfam" id="NF011939">
    <property type="entry name" value="PRK15410.1"/>
    <property type="match status" value="1"/>
</dbReference>
<dbReference type="Pfam" id="PF06167">
    <property type="entry name" value="Peptidase_M90"/>
    <property type="match status" value="1"/>
</dbReference>
<comment type="caution">
    <text evidence="11">The sequence shown here is derived from an EMBL/GenBank/DDBJ whole genome shotgun (WGS) entry which is preliminary data.</text>
</comment>
<keyword evidence="6" id="KW-0862">Zinc</keyword>
<name>D4F3Q4_EDWTA</name>
<evidence type="ECO:0000256" key="4">
    <source>
        <dbReference type="ARBA" id="ARBA00022723"/>
    </source>
</evidence>
<dbReference type="AlphaFoldDB" id="D4F3Q4"/>
<dbReference type="Proteomes" id="UP000003692">
    <property type="component" value="Unassembled WGS sequence"/>
</dbReference>
<sequence>MTRTSTSRAQKKKRNGSVMIKWPWRTQPPNAPDNHPWSEACTIPLLAALSDDEQRRLITLAQQVIRQKRLVALQALQVTPLMEARIALLFALPILELGIDWLDGFHEILLYPQPYLLHDEWEDDIGLVHSGPAVQAGQCSLQGPVLLNWLDVRDSFDRSGYNLIIHETAHKLDMRNAGIANGIPPIPLREIAAWEHDLHAAMMAIQEEVELLGEEGASLDAYAASEPAECFAVLSEYFFSAPELLAERFPAVYRHFVRFYRQDPLQRLYDSGLLQPSPSA</sequence>
<dbReference type="GO" id="GO:0005829">
    <property type="term" value="C:cytosol"/>
    <property type="evidence" value="ECO:0007669"/>
    <property type="project" value="TreeGrafter"/>
</dbReference>
<dbReference type="InterPro" id="IPR042252">
    <property type="entry name" value="MtfA_N"/>
</dbReference>
<keyword evidence="2" id="KW-0963">Cytoplasm</keyword>
<evidence type="ECO:0000256" key="1">
    <source>
        <dbReference type="ARBA" id="ARBA00022438"/>
    </source>
</evidence>
<dbReference type="Gene3D" id="3.40.390.10">
    <property type="entry name" value="Collagenase (Catalytic Domain)"/>
    <property type="match status" value="1"/>
</dbReference>
<dbReference type="PANTHER" id="PTHR30164">
    <property type="entry name" value="MTFA PEPTIDASE"/>
    <property type="match status" value="1"/>
</dbReference>
<gene>
    <name evidence="11" type="ORF">EDWATA_01369</name>
</gene>
<dbReference type="InterPro" id="IPR024079">
    <property type="entry name" value="MetalloPept_cat_dom_sf"/>
</dbReference>
<dbReference type="CDD" id="cd20169">
    <property type="entry name" value="Peptidase_M90_mtfA"/>
    <property type="match status" value="1"/>
</dbReference>
<dbReference type="GO" id="GO:0008237">
    <property type="term" value="F:metallopeptidase activity"/>
    <property type="evidence" value="ECO:0007669"/>
    <property type="project" value="UniProtKB-KW"/>
</dbReference>
<dbReference type="FunFam" id="3.40.390.10:FF:000012">
    <property type="entry name" value="Protein MtfA"/>
    <property type="match status" value="1"/>
</dbReference>
<dbReference type="Gene3D" id="1.10.472.150">
    <property type="entry name" value="Glucose-regulated metallo-peptidase M90, N-terminal domain"/>
    <property type="match status" value="1"/>
</dbReference>
<accession>D4F3Q4</accession>
<evidence type="ECO:0000313" key="12">
    <source>
        <dbReference type="Proteomes" id="UP000003692"/>
    </source>
</evidence>
<keyword evidence="1" id="KW-0031">Aminopeptidase</keyword>
<proteinExistence type="inferred from homology"/>
<evidence type="ECO:0000256" key="6">
    <source>
        <dbReference type="ARBA" id="ARBA00022833"/>
    </source>
</evidence>
<evidence type="ECO:0000256" key="7">
    <source>
        <dbReference type="ARBA" id="ARBA00023049"/>
    </source>
</evidence>
<keyword evidence="4" id="KW-0479">Metal-binding</keyword>
<dbReference type="GO" id="GO:0004177">
    <property type="term" value="F:aminopeptidase activity"/>
    <property type="evidence" value="ECO:0007669"/>
    <property type="project" value="UniProtKB-KW"/>
</dbReference>
<dbReference type="FunFam" id="1.10.472.150:FF:000001">
    <property type="entry name" value="Protein MtfA"/>
    <property type="match status" value="1"/>
</dbReference>
<reference evidence="11 12" key="1">
    <citation type="submission" date="2010-02" db="EMBL/GenBank/DDBJ databases">
        <authorList>
            <person name="Weinstock G."/>
            <person name="Sodergren E."/>
            <person name="Clifton S."/>
            <person name="Fulton L."/>
            <person name="Fulton B."/>
            <person name="Courtney L."/>
            <person name="Fronick C."/>
            <person name="Harrison M."/>
            <person name="Strong C."/>
            <person name="Farmer C."/>
            <person name="Delahaunty K."/>
            <person name="Markovic C."/>
            <person name="Hall O."/>
            <person name="Minx P."/>
            <person name="Tomlinson C."/>
            <person name="Mitreva M."/>
            <person name="Nelson J."/>
            <person name="Hou S."/>
            <person name="Wollam A."/>
            <person name="Pepin K.H."/>
            <person name="Johnson M."/>
            <person name="Bhonagiri V."/>
            <person name="Zhang X."/>
            <person name="Suruliraj S."/>
            <person name="Warren W."/>
            <person name="Chinwalla A."/>
            <person name="Mardis E.R."/>
            <person name="Wilson R.K."/>
        </authorList>
    </citation>
    <scope>NUCLEOTIDE SEQUENCE [LARGE SCALE GENOMIC DNA]</scope>
    <source>
        <strain evidence="11 12">ATCC 23685</strain>
    </source>
</reference>
<evidence type="ECO:0000256" key="8">
    <source>
        <dbReference type="ARBA" id="ARBA00061259"/>
    </source>
</evidence>
<evidence type="ECO:0000256" key="10">
    <source>
        <dbReference type="ARBA" id="ARBA00081573"/>
    </source>
</evidence>
<evidence type="ECO:0000256" key="2">
    <source>
        <dbReference type="ARBA" id="ARBA00022490"/>
    </source>
</evidence>
<dbReference type="InterPro" id="IPR010384">
    <property type="entry name" value="MtfA_fam"/>
</dbReference>
<comment type="similarity">
    <text evidence="8">Belongs to the MtfA family.</text>
</comment>
<keyword evidence="5" id="KW-0378">Hydrolase</keyword>
<dbReference type="HOGENOM" id="CLU_063037_0_1_6"/>
<protein>
    <recommendedName>
        <fullName evidence="9">Mlc titration factor A</fullName>
    </recommendedName>
    <alternativeName>
        <fullName evidence="10">Probable zinc metallopeptidase MtfA</fullName>
    </alternativeName>
</protein>
<keyword evidence="7" id="KW-0482">Metalloprotease</keyword>
<keyword evidence="3" id="KW-0645">Protease</keyword>
<dbReference type="PANTHER" id="PTHR30164:SF2">
    <property type="entry name" value="PROTEIN MTFA"/>
    <property type="match status" value="1"/>
</dbReference>
<evidence type="ECO:0000256" key="5">
    <source>
        <dbReference type="ARBA" id="ARBA00022801"/>
    </source>
</evidence>
<dbReference type="SUPFAM" id="SSF55486">
    <property type="entry name" value="Metalloproteases ('zincins'), catalytic domain"/>
    <property type="match status" value="1"/>
</dbReference>
<evidence type="ECO:0000256" key="3">
    <source>
        <dbReference type="ARBA" id="ARBA00022670"/>
    </source>
</evidence>
<dbReference type="EMBL" id="ADGK01000070">
    <property type="protein sequence ID" value="EFE23610.1"/>
    <property type="molecule type" value="Genomic_DNA"/>
</dbReference>
<evidence type="ECO:0000313" key="11">
    <source>
        <dbReference type="EMBL" id="EFE23610.1"/>
    </source>
</evidence>